<keyword evidence="3" id="KW-0804">Transcription</keyword>
<dbReference type="GO" id="GO:0043565">
    <property type="term" value="F:sequence-specific DNA binding"/>
    <property type="evidence" value="ECO:0007669"/>
    <property type="project" value="InterPro"/>
</dbReference>
<keyword evidence="2" id="KW-0238">DNA-binding</keyword>
<reference evidence="5" key="1">
    <citation type="submission" date="2020-08" db="EMBL/GenBank/DDBJ databases">
        <title>Genome public.</title>
        <authorList>
            <person name="Liu C."/>
            <person name="Sun Q."/>
        </authorList>
    </citation>
    <scope>NUCLEOTIDE SEQUENCE</scope>
    <source>
        <strain evidence="5">NSJ-40</strain>
    </source>
</reference>
<dbReference type="PROSITE" id="PS01124">
    <property type="entry name" value="HTH_ARAC_FAMILY_2"/>
    <property type="match status" value="1"/>
</dbReference>
<dbReference type="Pfam" id="PF12833">
    <property type="entry name" value="HTH_18"/>
    <property type="match status" value="1"/>
</dbReference>
<dbReference type="PANTHER" id="PTHR43280:SF2">
    <property type="entry name" value="HTH-TYPE TRANSCRIPTIONAL REGULATOR EXSA"/>
    <property type="match status" value="1"/>
</dbReference>
<dbReference type="PROSITE" id="PS00041">
    <property type="entry name" value="HTH_ARAC_FAMILY_1"/>
    <property type="match status" value="1"/>
</dbReference>
<dbReference type="InterPro" id="IPR018060">
    <property type="entry name" value="HTH_AraC"/>
</dbReference>
<dbReference type="CDD" id="cd02208">
    <property type="entry name" value="cupin_RmlC-like"/>
    <property type="match status" value="1"/>
</dbReference>
<gene>
    <name evidence="5" type="ORF">IAG03_04235</name>
</gene>
<dbReference type="GO" id="GO:0003700">
    <property type="term" value="F:DNA-binding transcription factor activity"/>
    <property type="evidence" value="ECO:0007669"/>
    <property type="project" value="InterPro"/>
</dbReference>
<dbReference type="RefSeq" id="WP_249318568.1">
    <property type="nucleotide sequence ID" value="NZ_JACRSN010000004.1"/>
</dbReference>
<evidence type="ECO:0000256" key="2">
    <source>
        <dbReference type="ARBA" id="ARBA00023125"/>
    </source>
</evidence>
<dbReference type="EMBL" id="JACRSN010000004">
    <property type="protein sequence ID" value="MBC8533221.1"/>
    <property type="molecule type" value="Genomic_DNA"/>
</dbReference>
<keyword evidence="1" id="KW-0805">Transcription regulation</keyword>
<dbReference type="InterPro" id="IPR014710">
    <property type="entry name" value="RmlC-like_jellyroll"/>
</dbReference>
<protein>
    <submittedName>
        <fullName evidence="5">AraC family transcriptional regulator</fullName>
    </submittedName>
</protein>
<evidence type="ECO:0000259" key="4">
    <source>
        <dbReference type="PROSITE" id="PS01124"/>
    </source>
</evidence>
<dbReference type="Proteomes" id="UP000651482">
    <property type="component" value="Unassembled WGS sequence"/>
</dbReference>
<dbReference type="SUPFAM" id="SSF46689">
    <property type="entry name" value="Homeodomain-like"/>
    <property type="match status" value="2"/>
</dbReference>
<evidence type="ECO:0000256" key="1">
    <source>
        <dbReference type="ARBA" id="ARBA00023015"/>
    </source>
</evidence>
<name>A0A926D7P6_9FIRM</name>
<dbReference type="Gene3D" id="2.60.120.10">
    <property type="entry name" value="Jelly Rolls"/>
    <property type="match status" value="1"/>
</dbReference>
<dbReference type="PRINTS" id="PR00032">
    <property type="entry name" value="HTHARAC"/>
</dbReference>
<feature type="domain" description="HTH araC/xylS-type" evidence="4">
    <location>
        <begin position="192"/>
        <end position="290"/>
    </location>
</feature>
<dbReference type="PANTHER" id="PTHR43280">
    <property type="entry name" value="ARAC-FAMILY TRANSCRIPTIONAL REGULATOR"/>
    <property type="match status" value="1"/>
</dbReference>
<dbReference type="InterPro" id="IPR009057">
    <property type="entry name" value="Homeodomain-like_sf"/>
</dbReference>
<evidence type="ECO:0000313" key="5">
    <source>
        <dbReference type="EMBL" id="MBC8533221.1"/>
    </source>
</evidence>
<dbReference type="Pfam" id="PF02311">
    <property type="entry name" value="AraC_binding"/>
    <property type="match status" value="1"/>
</dbReference>
<dbReference type="SUPFAM" id="SSF51182">
    <property type="entry name" value="RmlC-like cupins"/>
    <property type="match status" value="1"/>
</dbReference>
<sequence>MAANGLTHLKEGTVHGNVLAPFQRYYCSTDENFTGFSMHWHEELEVMLVRKGKITYSIDFEPVAFREGDLAFISPHVLHAAVPDGAAVTESFVFHLDFLGCRLRDICAVDYLMPLFNGFYKLQPKISPRDSKYPELLACYEALLRCYGAHAFGYELELKERMLRLIRLLFQNGYAVEQPTQSPIYRTEEKIKTALQYISEHSAEPLKIEELAALCGFSESHFMRFFKKYTGVTVITYLNDFRLDYAAGILKTAKSAVTEIALEAGFNNVSYFNRMFKKKFGISPRAYRLQYGQQEVR</sequence>
<dbReference type="InterPro" id="IPR018062">
    <property type="entry name" value="HTH_AraC-typ_CS"/>
</dbReference>
<keyword evidence="6" id="KW-1185">Reference proteome</keyword>
<evidence type="ECO:0000313" key="6">
    <source>
        <dbReference type="Proteomes" id="UP000651482"/>
    </source>
</evidence>
<dbReference type="InterPro" id="IPR003313">
    <property type="entry name" value="AraC-bd"/>
</dbReference>
<evidence type="ECO:0000256" key="3">
    <source>
        <dbReference type="ARBA" id="ARBA00023163"/>
    </source>
</evidence>
<dbReference type="InterPro" id="IPR011051">
    <property type="entry name" value="RmlC_Cupin_sf"/>
</dbReference>
<dbReference type="AlphaFoldDB" id="A0A926D7P6"/>
<comment type="caution">
    <text evidence="5">The sequence shown here is derived from an EMBL/GenBank/DDBJ whole genome shotgun (WGS) entry which is preliminary data.</text>
</comment>
<dbReference type="Gene3D" id="1.10.10.60">
    <property type="entry name" value="Homeodomain-like"/>
    <property type="match status" value="2"/>
</dbReference>
<organism evidence="5 6">
    <name type="scientific">Yeguia hominis</name>
    <dbReference type="NCBI Taxonomy" id="2763662"/>
    <lineage>
        <taxon>Bacteria</taxon>
        <taxon>Bacillati</taxon>
        <taxon>Bacillota</taxon>
        <taxon>Clostridia</taxon>
        <taxon>Eubacteriales</taxon>
        <taxon>Yeguiaceae</taxon>
        <taxon>Yeguia</taxon>
    </lineage>
</organism>
<dbReference type="SMART" id="SM00342">
    <property type="entry name" value="HTH_ARAC"/>
    <property type="match status" value="1"/>
</dbReference>
<proteinExistence type="predicted"/>
<accession>A0A926D7P6</accession>
<dbReference type="InterPro" id="IPR020449">
    <property type="entry name" value="Tscrpt_reg_AraC-type_HTH"/>
</dbReference>